<keyword evidence="6" id="KW-0968">Cytoplasmic vesicle</keyword>
<sequence length="142" mass="15751">MGIEDHRERVMAFLRILLLLLLLAITASCIDARRFGPPSPGIAERQQEDETWQCWEALIELRSCSGEVILFFLNGETYLGPSCCRAIRVIEKRCWAADALLAVLGFTAQEGDVLRGYCEAAVEAPPLEFTPPPDSSSHDTVN</sequence>
<dbReference type="PANTHER" id="PTHR35293">
    <property type="entry name" value="EGG CELL-SECRETED PROTEIN 1.5"/>
    <property type="match status" value="1"/>
</dbReference>
<keyword evidence="5" id="KW-0278">Fertilization</keyword>
<evidence type="ECO:0000256" key="9">
    <source>
        <dbReference type="SAM" id="SignalP"/>
    </source>
</evidence>
<protein>
    <submittedName>
        <fullName evidence="11">EG1L1</fullName>
    </submittedName>
</protein>
<dbReference type="GO" id="GO:0005576">
    <property type="term" value="C:extracellular region"/>
    <property type="evidence" value="ECO:0007669"/>
    <property type="project" value="UniProtKB-SubCell"/>
</dbReference>
<name>A0A172MB68_PHAAO</name>
<evidence type="ECO:0000256" key="6">
    <source>
        <dbReference type="ARBA" id="ARBA00023329"/>
    </source>
</evidence>
<keyword evidence="3" id="KW-0964">Secreted</keyword>
<evidence type="ECO:0000313" key="11">
    <source>
        <dbReference type="EMBL" id="ANC95022.1"/>
    </source>
</evidence>
<comment type="similarity">
    <text evidence="8">Belongs to the plant egg cell-secreted peptide family.</text>
</comment>
<accession>A0A172MB68</accession>
<dbReference type="GO" id="GO:0009567">
    <property type="term" value="P:double fertilization forming a zygote and endosperm"/>
    <property type="evidence" value="ECO:0007669"/>
    <property type="project" value="InterPro"/>
</dbReference>
<dbReference type="InterPro" id="IPR008502">
    <property type="entry name" value="Prolamin-like"/>
</dbReference>
<evidence type="ECO:0000256" key="3">
    <source>
        <dbReference type="ARBA" id="ARBA00022525"/>
    </source>
</evidence>
<keyword evidence="4 9" id="KW-0732">Signal</keyword>
<reference evidence="11" key="2">
    <citation type="journal article" date="2016" name="Plant Reprod.">
        <title>The long pollen tube journey and in vitro pollen germination of Phalaenopsis orchids.</title>
        <authorList>
            <person name="Chen J.C."/>
            <person name="Fang S.C."/>
        </authorList>
    </citation>
    <scope>NUCLEOTIDE SEQUENCE</scope>
</reference>
<dbReference type="EMBL" id="KU213917">
    <property type="protein sequence ID" value="ANC95022.1"/>
    <property type="molecule type" value="mRNA"/>
</dbReference>
<dbReference type="GO" id="GO:0080155">
    <property type="term" value="P:regulation of double fertilization forming a zygote and endosperm"/>
    <property type="evidence" value="ECO:0007669"/>
    <property type="project" value="UniProtKB-ARBA"/>
</dbReference>
<feature type="signal peptide" evidence="9">
    <location>
        <begin position="1"/>
        <end position="32"/>
    </location>
</feature>
<evidence type="ECO:0000256" key="8">
    <source>
        <dbReference type="ARBA" id="ARBA00034484"/>
    </source>
</evidence>
<dbReference type="PROSITE" id="PS51257">
    <property type="entry name" value="PROKAR_LIPOPROTEIN"/>
    <property type="match status" value="1"/>
</dbReference>
<proteinExistence type="evidence at transcript level"/>
<organism evidence="11">
    <name type="scientific">Phalaenopsis aphrodite subsp. formosana</name>
    <name type="common">Moth orchid</name>
    <dbReference type="NCBI Taxonomy" id="308872"/>
    <lineage>
        <taxon>Eukaryota</taxon>
        <taxon>Viridiplantae</taxon>
        <taxon>Streptophyta</taxon>
        <taxon>Embryophyta</taxon>
        <taxon>Tracheophyta</taxon>
        <taxon>Spermatophyta</taxon>
        <taxon>Magnoliopsida</taxon>
        <taxon>Liliopsida</taxon>
        <taxon>Asparagales</taxon>
        <taxon>Orchidaceae</taxon>
        <taxon>Epidendroideae</taxon>
        <taxon>Vandeae</taxon>
        <taxon>Aeridinae</taxon>
        <taxon>Phalaenopsis</taxon>
    </lineage>
</organism>
<evidence type="ECO:0000256" key="7">
    <source>
        <dbReference type="ARBA" id="ARBA00034457"/>
    </source>
</evidence>
<evidence type="ECO:0000256" key="4">
    <source>
        <dbReference type="ARBA" id="ARBA00022729"/>
    </source>
</evidence>
<reference evidence="11" key="1">
    <citation type="submission" date="2015-11" db="EMBL/GenBank/DDBJ databases">
        <authorList>
            <person name="Zhang Y."/>
            <person name="Guo Z."/>
        </authorList>
    </citation>
    <scope>NUCLEOTIDE SEQUENCE</scope>
</reference>
<dbReference type="PANTHER" id="PTHR35293:SF10">
    <property type="entry name" value="EGG CELL-SECRETED PROTEIN 1.2-RELATED"/>
    <property type="match status" value="1"/>
</dbReference>
<feature type="chain" id="PRO_5007999443" evidence="9">
    <location>
        <begin position="33"/>
        <end position="142"/>
    </location>
</feature>
<evidence type="ECO:0000256" key="2">
    <source>
        <dbReference type="ARBA" id="ARBA00004613"/>
    </source>
</evidence>
<evidence type="ECO:0000256" key="5">
    <source>
        <dbReference type="ARBA" id="ARBA00023279"/>
    </source>
</evidence>
<comment type="function">
    <text evidence="7">Involved in the regulation of gamete interactions during the double fertilization and to prevent multiple-pollen tube attraction; mediates the redistribution of the gamete fusogen HAP2/GCS1 to the cell surface after secretion upon sperm arrival.</text>
</comment>
<dbReference type="AlphaFoldDB" id="A0A172MB68"/>
<comment type="subcellular location">
    <subcellularLocation>
        <location evidence="1">Cytoplasmic vesicle</location>
    </subcellularLocation>
    <subcellularLocation>
        <location evidence="2">Secreted</location>
    </subcellularLocation>
</comment>
<dbReference type="Pfam" id="PF05617">
    <property type="entry name" value="Prolamin_like"/>
    <property type="match status" value="1"/>
</dbReference>
<gene>
    <name evidence="11" type="primary">EG1L1</name>
</gene>
<feature type="domain" description="Prolamin-like" evidence="10">
    <location>
        <begin position="53"/>
        <end position="118"/>
    </location>
</feature>
<dbReference type="InterPro" id="IPR044711">
    <property type="entry name" value="EC11-15"/>
</dbReference>
<dbReference type="GO" id="GO:0031410">
    <property type="term" value="C:cytoplasmic vesicle"/>
    <property type="evidence" value="ECO:0007669"/>
    <property type="project" value="UniProtKB-SubCell"/>
</dbReference>
<evidence type="ECO:0000259" key="10">
    <source>
        <dbReference type="Pfam" id="PF05617"/>
    </source>
</evidence>
<dbReference type="GO" id="GO:2000008">
    <property type="term" value="P:regulation of protein localization to cell surface"/>
    <property type="evidence" value="ECO:0007669"/>
    <property type="project" value="UniProtKB-ARBA"/>
</dbReference>
<evidence type="ECO:0000256" key="1">
    <source>
        <dbReference type="ARBA" id="ARBA00004541"/>
    </source>
</evidence>